<sequence length="363" mass="41448">MKGFLRRRSSVPAERGNVRELMRRFLAEDDDDDALEWDALTTEHGLPHTWIYDVFQDTSGRMWVGTWGGGLAVHERDRWRVFTRRHGLASDAVTCVRQDRHGRIWAATDAGLNRLEGDRFVDAGLTGNSILTLCFDRQHHLWAGCWRATHTGGGLYRFDGTTWRTFSVRDGAPGLEILKVFEDSKGRIWAGTYDHGRGAGVGCWDGRRWRRFTRRDGLINDCVYSMFEDPEGRMWFGTLGGVSIYDGTTWQRLTTLDGLVDDRVYAMSIDADKKMWFGTEGGVSRFDGTTWQSFTRDSGLVENLVRTITQDRDGTLWFGTYPYARGRGGISRARRRPSDPTALAERALRYLPPRPQPPGRLER</sequence>
<gene>
    <name evidence="1" type="ORF">ITP53_02090</name>
</gene>
<dbReference type="Proteomes" id="UP000605361">
    <property type="component" value="Unassembled WGS sequence"/>
</dbReference>
<evidence type="ECO:0000313" key="2">
    <source>
        <dbReference type="Proteomes" id="UP000605361"/>
    </source>
</evidence>
<protein>
    <recommendedName>
        <fullName evidence="3">Two component regulator with propeller domain</fullName>
    </recommendedName>
</protein>
<dbReference type="Pfam" id="PF07494">
    <property type="entry name" value="Reg_prop"/>
    <property type="match status" value="7"/>
</dbReference>
<dbReference type="AlphaFoldDB" id="A0A931A720"/>
<keyword evidence="2" id="KW-1185">Reference proteome</keyword>
<evidence type="ECO:0008006" key="3">
    <source>
        <dbReference type="Google" id="ProtNLM"/>
    </source>
</evidence>
<reference evidence="1" key="1">
    <citation type="submission" date="2020-11" db="EMBL/GenBank/DDBJ databases">
        <title>Whole-genome analyses of Nonomuraea sp. K274.</title>
        <authorList>
            <person name="Veyisoglu A."/>
        </authorList>
    </citation>
    <scope>NUCLEOTIDE SEQUENCE</scope>
    <source>
        <strain evidence="1">K274</strain>
    </source>
</reference>
<dbReference type="InterPro" id="IPR015943">
    <property type="entry name" value="WD40/YVTN_repeat-like_dom_sf"/>
</dbReference>
<accession>A0A931A720</accession>
<dbReference type="InterPro" id="IPR011110">
    <property type="entry name" value="Reg_prop"/>
</dbReference>
<comment type="caution">
    <text evidence="1">The sequence shown here is derived from an EMBL/GenBank/DDBJ whole genome shotgun (WGS) entry which is preliminary data.</text>
</comment>
<dbReference type="Gene3D" id="2.130.10.10">
    <property type="entry name" value="YVTN repeat-like/Quinoprotein amine dehydrogenase"/>
    <property type="match status" value="4"/>
</dbReference>
<evidence type="ECO:0000313" key="1">
    <source>
        <dbReference type="EMBL" id="MBF8184555.1"/>
    </source>
</evidence>
<name>A0A931A720_9ACTN</name>
<dbReference type="RefSeq" id="WP_195893543.1">
    <property type="nucleotide sequence ID" value="NZ_JADOGI010000003.1"/>
</dbReference>
<organism evidence="1 2">
    <name type="scientific">Nonomuraea cypriaca</name>
    <dbReference type="NCBI Taxonomy" id="1187855"/>
    <lineage>
        <taxon>Bacteria</taxon>
        <taxon>Bacillati</taxon>
        <taxon>Actinomycetota</taxon>
        <taxon>Actinomycetes</taxon>
        <taxon>Streptosporangiales</taxon>
        <taxon>Streptosporangiaceae</taxon>
        <taxon>Nonomuraea</taxon>
    </lineage>
</organism>
<proteinExistence type="predicted"/>
<dbReference type="EMBL" id="JADOGI010000003">
    <property type="protein sequence ID" value="MBF8184555.1"/>
    <property type="molecule type" value="Genomic_DNA"/>
</dbReference>
<dbReference type="SUPFAM" id="SSF63829">
    <property type="entry name" value="Calcium-dependent phosphotriesterase"/>
    <property type="match status" value="1"/>
</dbReference>